<sequence length="149" mass="16430">MSLSFSPDGKSLASGSLDHTISIWDVNTRSLKQSFEAYSGVYSVSFSPDGRYVIIGSKDASIRKWDTATPGKSTSGEAVSCVARKDGWVTDQNSRLLVWLPHDLRGRLFLDPRNVLTIIAGQAIVPETPDIDEFYVGDAWRKCYIEATP</sequence>
<dbReference type="Gene3D" id="2.130.10.10">
    <property type="entry name" value="YVTN repeat-like/Quinoprotein amine dehydrogenase"/>
    <property type="match status" value="1"/>
</dbReference>
<protein>
    <recommendedName>
        <fullName evidence="6">Vegetative incompatibility protein HET-E-1 [Podospora anserina]</fullName>
    </recommendedName>
</protein>
<keyword evidence="2" id="KW-0677">Repeat</keyword>
<evidence type="ECO:0008006" key="6">
    <source>
        <dbReference type="Google" id="ProtNLM"/>
    </source>
</evidence>
<gene>
    <name evidence="4" type="ORF">RDB_LOCUS170110</name>
</gene>
<dbReference type="PROSITE" id="PS50082">
    <property type="entry name" value="WD_REPEATS_2"/>
    <property type="match status" value="2"/>
</dbReference>
<comment type="caution">
    <text evidence="4">The sequence shown here is derived from an EMBL/GenBank/DDBJ whole genome shotgun (WGS) entry which is preliminary data.</text>
</comment>
<name>A0A8H3GV90_9AGAM</name>
<evidence type="ECO:0000313" key="4">
    <source>
        <dbReference type="EMBL" id="CAE6468107.1"/>
    </source>
</evidence>
<feature type="repeat" description="WD" evidence="3">
    <location>
        <begin position="41"/>
        <end position="75"/>
    </location>
</feature>
<dbReference type="SMART" id="SM00320">
    <property type="entry name" value="WD40"/>
    <property type="match status" value="2"/>
</dbReference>
<dbReference type="Proteomes" id="UP000663846">
    <property type="component" value="Unassembled WGS sequence"/>
</dbReference>
<dbReference type="AlphaFoldDB" id="A0A8H3GV90"/>
<organism evidence="4 5">
    <name type="scientific">Rhizoctonia solani</name>
    <dbReference type="NCBI Taxonomy" id="456999"/>
    <lineage>
        <taxon>Eukaryota</taxon>
        <taxon>Fungi</taxon>
        <taxon>Dikarya</taxon>
        <taxon>Basidiomycota</taxon>
        <taxon>Agaricomycotina</taxon>
        <taxon>Agaricomycetes</taxon>
        <taxon>Cantharellales</taxon>
        <taxon>Ceratobasidiaceae</taxon>
        <taxon>Rhizoctonia</taxon>
    </lineage>
</organism>
<dbReference type="PROSITE" id="PS00678">
    <property type="entry name" value="WD_REPEATS_1"/>
    <property type="match status" value="1"/>
</dbReference>
<dbReference type="InterPro" id="IPR015943">
    <property type="entry name" value="WD40/YVTN_repeat-like_dom_sf"/>
</dbReference>
<reference evidence="4" key="1">
    <citation type="submission" date="2021-01" db="EMBL/GenBank/DDBJ databases">
        <authorList>
            <person name="Kaushik A."/>
        </authorList>
    </citation>
    <scope>NUCLEOTIDE SEQUENCE</scope>
    <source>
        <strain evidence="4">AG1-1C</strain>
    </source>
</reference>
<accession>A0A8H3GV90</accession>
<keyword evidence="1 3" id="KW-0853">WD repeat</keyword>
<proteinExistence type="predicted"/>
<evidence type="ECO:0000256" key="1">
    <source>
        <dbReference type="ARBA" id="ARBA00022574"/>
    </source>
</evidence>
<dbReference type="InterPro" id="IPR019775">
    <property type="entry name" value="WD40_repeat_CS"/>
</dbReference>
<dbReference type="Pfam" id="PF00400">
    <property type="entry name" value="WD40"/>
    <property type="match status" value="2"/>
</dbReference>
<evidence type="ECO:0000313" key="5">
    <source>
        <dbReference type="Proteomes" id="UP000663846"/>
    </source>
</evidence>
<dbReference type="PANTHER" id="PTHR19848:SF8">
    <property type="entry name" value="F-BOX AND WD REPEAT DOMAIN CONTAINING 7"/>
    <property type="match status" value="1"/>
</dbReference>
<dbReference type="PANTHER" id="PTHR19848">
    <property type="entry name" value="WD40 REPEAT PROTEIN"/>
    <property type="match status" value="1"/>
</dbReference>
<dbReference type="EMBL" id="CAJMWS010000900">
    <property type="protein sequence ID" value="CAE6468107.1"/>
    <property type="molecule type" value="Genomic_DNA"/>
</dbReference>
<dbReference type="InterPro" id="IPR001680">
    <property type="entry name" value="WD40_rpt"/>
</dbReference>
<dbReference type="PROSITE" id="PS50294">
    <property type="entry name" value="WD_REPEATS_REGION"/>
    <property type="match status" value="2"/>
</dbReference>
<dbReference type="SUPFAM" id="SSF50978">
    <property type="entry name" value="WD40 repeat-like"/>
    <property type="match status" value="1"/>
</dbReference>
<feature type="repeat" description="WD" evidence="3">
    <location>
        <begin position="1"/>
        <end position="34"/>
    </location>
</feature>
<evidence type="ECO:0000256" key="3">
    <source>
        <dbReference type="PROSITE-ProRule" id="PRU00221"/>
    </source>
</evidence>
<evidence type="ECO:0000256" key="2">
    <source>
        <dbReference type="ARBA" id="ARBA00022737"/>
    </source>
</evidence>
<dbReference type="InterPro" id="IPR036322">
    <property type="entry name" value="WD40_repeat_dom_sf"/>
</dbReference>